<feature type="compositionally biased region" description="Polar residues" evidence="2">
    <location>
        <begin position="470"/>
        <end position="482"/>
    </location>
</feature>
<dbReference type="SMART" id="SM00343">
    <property type="entry name" value="ZnF_C2HC"/>
    <property type="match status" value="1"/>
</dbReference>
<feature type="compositionally biased region" description="Low complexity" evidence="2">
    <location>
        <begin position="334"/>
        <end position="361"/>
    </location>
</feature>
<feature type="compositionally biased region" description="Low complexity" evidence="2">
    <location>
        <begin position="159"/>
        <end position="177"/>
    </location>
</feature>
<name>A0A2T4C4J4_TRILO</name>
<dbReference type="GO" id="GO:0003676">
    <property type="term" value="F:nucleic acid binding"/>
    <property type="evidence" value="ECO:0007669"/>
    <property type="project" value="InterPro"/>
</dbReference>
<evidence type="ECO:0000256" key="1">
    <source>
        <dbReference type="PROSITE-ProRule" id="PRU00047"/>
    </source>
</evidence>
<keyword evidence="1" id="KW-0862">Zinc</keyword>
<dbReference type="STRING" id="983965.A0A2T4C4J4"/>
<dbReference type="Pfam" id="PF00098">
    <property type="entry name" value="zf-CCHC"/>
    <property type="match status" value="1"/>
</dbReference>
<evidence type="ECO:0000313" key="4">
    <source>
        <dbReference type="EMBL" id="PTB76480.1"/>
    </source>
</evidence>
<feature type="compositionally biased region" description="Pro residues" evidence="2">
    <location>
        <begin position="178"/>
        <end position="218"/>
    </location>
</feature>
<feature type="compositionally biased region" description="Basic residues" evidence="2">
    <location>
        <begin position="550"/>
        <end position="562"/>
    </location>
</feature>
<feature type="compositionally biased region" description="Low complexity" evidence="2">
    <location>
        <begin position="111"/>
        <end position="129"/>
    </location>
</feature>
<accession>A0A2T4C4J4</accession>
<organism evidence="4 5">
    <name type="scientific">Trichoderma longibrachiatum ATCC 18648</name>
    <dbReference type="NCBI Taxonomy" id="983965"/>
    <lineage>
        <taxon>Eukaryota</taxon>
        <taxon>Fungi</taxon>
        <taxon>Dikarya</taxon>
        <taxon>Ascomycota</taxon>
        <taxon>Pezizomycotina</taxon>
        <taxon>Sordariomycetes</taxon>
        <taxon>Hypocreomycetidae</taxon>
        <taxon>Hypocreales</taxon>
        <taxon>Hypocreaceae</taxon>
        <taxon>Trichoderma</taxon>
    </lineage>
</organism>
<evidence type="ECO:0000256" key="2">
    <source>
        <dbReference type="SAM" id="MobiDB-lite"/>
    </source>
</evidence>
<feature type="compositionally biased region" description="Basic and acidic residues" evidence="2">
    <location>
        <begin position="449"/>
        <end position="466"/>
    </location>
</feature>
<dbReference type="InterPro" id="IPR036875">
    <property type="entry name" value="Znf_CCHC_sf"/>
</dbReference>
<dbReference type="AlphaFoldDB" id="A0A2T4C4J4"/>
<protein>
    <recommendedName>
        <fullName evidence="3">CCHC-type domain-containing protein</fullName>
    </recommendedName>
</protein>
<keyword evidence="1" id="KW-0479">Metal-binding</keyword>
<feature type="compositionally biased region" description="Basic and acidic residues" evidence="2">
    <location>
        <begin position="488"/>
        <end position="497"/>
    </location>
</feature>
<dbReference type="Gene3D" id="4.10.60.10">
    <property type="entry name" value="Zinc finger, CCHC-type"/>
    <property type="match status" value="1"/>
</dbReference>
<dbReference type="GO" id="GO:0008270">
    <property type="term" value="F:zinc ion binding"/>
    <property type="evidence" value="ECO:0007669"/>
    <property type="project" value="UniProtKB-KW"/>
</dbReference>
<feature type="domain" description="CCHC-type" evidence="3">
    <location>
        <begin position="17"/>
        <end position="32"/>
    </location>
</feature>
<feature type="compositionally biased region" description="Basic residues" evidence="2">
    <location>
        <begin position="303"/>
        <end position="318"/>
    </location>
</feature>
<evidence type="ECO:0000313" key="5">
    <source>
        <dbReference type="Proteomes" id="UP000240760"/>
    </source>
</evidence>
<feature type="compositionally biased region" description="Basic residues" evidence="2">
    <location>
        <begin position="59"/>
        <end position="69"/>
    </location>
</feature>
<proteinExistence type="predicted"/>
<feature type="compositionally biased region" description="Polar residues" evidence="2">
    <location>
        <begin position="390"/>
        <end position="404"/>
    </location>
</feature>
<sequence>MAESSNGQARPAEDSVCYNCGNRGHWIVACPEPIRQTPAGLANAWRNAPAAGHAGQGNNRHHANQKRPNRGPIITKYAPPPPPPPPPPPQPSLGHGTASYPPLAGPPYQQPGPQFQNPYAHYQPAPHYPTGYGPPQYPAAQYSQAPYGSAPAAPVGYTAHPQGPKAPGAPPAAASASYPPPYPSYPPPGPSSTPAYPPPAAYAPPYPQQPYAPAPVPYPVHAGPAHYPPPPSKPPHAAKTQHPQAASRQGHHPQAAPRRSHRPQAGPSQPHHPQAAPSLPILHSLPPKPPQSIHAQQDTHHDNRNKRKHDRHAKHRDRRRDQGSRHRSSNQKTQNKANRSNRSNRSNASGSAAAASQKRSAPVNAEGIKGGTLLSTGDLEHDARRDSKTSESSFQQAFAESNDAQESRQQDAQSNDGDPDDESHTADESSHSLSSDEPEKQSQGGETPSLRDDEHHVHQPQDHGEDAASTPGSITPAASQLNGKHKRRDDESEDGRQLKRTKSTASFENGLGAANGIETQSATKLEARGDEEPAVQEDDVALPPLDRPSRSRSKERHQRPKSRNSSVSSRSSDLNSLEAELLGRPARQRSPPAGNGVHQRQDRFALPKAQRRRQRNVDSAYSRRW</sequence>
<dbReference type="EMBL" id="KZ679132">
    <property type="protein sequence ID" value="PTB76480.1"/>
    <property type="molecule type" value="Genomic_DNA"/>
</dbReference>
<feature type="compositionally biased region" description="Polar residues" evidence="2">
    <location>
        <begin position="431"/>
        <end position="446"/>
    </location>
</feature>
<feature type="compositionally biased region" description="Basic and acidic residues" evidence="2">
    <location>
        <begin position="378"/>
        <end position="389"/>
    </location>
</feature>
<keyword evidence="5" id="KW-1185">Reference proteome</keyword>
<dbReference type="InterPro" id="IPR001878">
    <property type="entry name" value="Znf_CCHC"/>
</dbReference>
<dbReference type="SUPFAM" id="SSF57756">
    <property type="entry name" value="Retrovirus zinc finger-like domains"/>
    <property type="match status" value="1"/>
</dbReference>
<gene>
    <name evidence="4" type="ORF">M440DRAFT_321619</name>
</gene>
<keyword evidence="1" id="KW-0863">Zinc-finger</keyword>
<dbReference type="PROSITE" id="PS50158">
    <property type="entry name" value="ZF_CCHC"/>
    <property type="match status" value="1"/>
</dbReference>
<dbReference type="OrthoDB" id="3550095at2759"/>
<dbReference type="Proteomes" id="UP000240760">
    <property type="component" value="Unassembled WGS sequence"/>
</dbReference>
<feature type="region of interest" description="Disordered" evidence="2">
    <location>
        <begin position="41"/>
        <end position="625"/>
    </location>
</feature>
<feature type="compositionally biased region" description="Low complexity" evidence="2">
    <location>
        <begin position="563"/>
        <end position="577"/>
    </location>
</feature>
<feature type="compositionally biased region" description="Pro residues" evidence="2">
    <location>
        <begin position="78"/>
        <end position="91"/>
    </location>
</feature>
<reference evidence="4 5" key="1">
    <citation type="submission" date="2016-07" db="EMBL/GenBank/DDBJ databases">
        <title>Multiple horizontal gene transfer events from other fungi enriched the ability of initially mycotrophic Trichoderma (Ascomycota) to feed on dead plant biomass.</title>
        <authorList>
            <consortium name="DOE Joint Genome Institute"/>
            <person name="Aerts A."/>
            <person name="Atanasova L."/>
            <person name="Chenthamara K."/>
            <person name="Zhang J."/>
            <person name="Grujic M."/>
            <person name="Henrissat B."/>
            <person name="Kuo A."/>
            <person name="Salamov A."/>
            <person name="Lipzen A."/>
            <person name="Labutti K."/>
            <person name="Barry K."/>
            <person name="Miao Y."/>
            <person name="Rahimi M.J."/>
            <person name="Shen Q."/>
            <person name="Grigoriev I.V."/>
            <person name="Kubicek C.P."/>
            <person name="Druzhinina I.S."/>
        </authorList>
    </citation>
    <scope>NUCLEOTIDE SEQUENCE [LARGE SCALE GENOMIC DNA]</scope>
    <source>
        <strain evidence="4 5">ATCC 18648</strain>
    </source>
</reference>
<evidence type="ECO:0000259" key="3">
    <source>
        <dbReference type="PROSITE" id="PS50158"/>
    </source>
</evidence>